<dbReference type="PROSITE" id="PS51257">
    <property type="entry name" value="PROKAR_LIPOPROTEIN"/>
    <property type="match status" value="1"/>
</dbReference>
<reference evidence="3" key="1">
    <citation type="submission" date="2020-10" db="EMBL/GenBank/DDBJ databases">
        <authorList>
            <person name="Gilroy R."/>
        </authorList>
    </citation>
    <scope>NUCLEOTIDE SEQUENCE</scope>
    <source>
        <strain evidence="3">ChiGjej2B2-16831</strain>
    </source>
</reference>
<evidence type="ECO:0000256" key="2">
    <source>
        <dbReference type="SAM" id="SignalP"/>
    </source>
</evidence>
<reference evidence="3" key="2">
    <citation type="journal article" date="2021" name="PeerJ">
        <title>Extensive microbial diversity within the chicken gut microbiome revealed by metagenomics and culture.</title>
        <authorList>
            <person name="Gilroy R."/>
            <person name="Ravi A."/>
            <person name="Getino M."/>
            <person name="Pursley I."/>
            <person name="Horton D.L."/>
            <person name="Alikhan N.F."/>
            <person name="Baker D."/>
            <person name="Gharbi K."/>
            <person name="Hall N."/>
            <person name="Watson M."/>
            <person name="Adriaenssens E.M."/>
            <person name="Foster-Nyarko E."/>
            <person name="Jarju S."/>
            <person name="Secka A."/>
            <person name="Antonio M."/>
            <person name="Oren A."/>
            <person name="Chaudhuri R.R."/>
            <person name="La Ragione R."/>
            <person name="Hildebrand F."/>
            <person name="Pallen M.J."/>
        </authorList>
    </citation>
    <scope>NUCLEOTIDE SEQUENCE</scope>
    <source>
        <strain evidence="3">ChiGjej2B2-16831</strain>
    </source>
</reference>
<sequence>MKKLLAILMGLMLAVSVFAGCTTQQPADEPDEPTAAPGADTPDEPEAPLTNADREKVTIRFTQFGNNLDDQEGFENDPIRQAIEEAVNIELVYDTGTDGFVDRMQTELFAGNAAELTGTFGEADKLMQYIEEDLIWNLSEIVNAEPERYPTLYKIMNSDEYKMYNELYSGDPEAAYAIYGIAALSSPSFAGVPVYNQAILDEVNEGKVPQTVEEFIAFTSAAAEAGYVGWWPRNDKLTNWNEIDKTIAAPQGTTILAPKGELWNGFTVSGTLGTDEVWTLATTSDEAKEVVKQLAEMYAAGGIDNGIGVKGDFDDAYADFAMGKLGAVNFGFGYPDQFKDFFKSNAWKGVHADAELSDLALGVALTSDGNYGTTYMVSASMGAHHFIPTSCEYPDRVLDLVEFLASQEGQDLLHNTTNYEFREDQGADYWEAATAPYGYGDGRCKYVWFSMLFSASEYEVDFTNNDWWTAVTNPINNSDHWATEEDQELLTYARGVISGYVDEAVEELPAYYGLVTLPEEANELRNRLADITNQYLTQMMGGQLDVEEAWPDYVAEYEAAGAAELETMLNEAVAAARDGVA</sequence>
<organism evidence="3 4">
    <name type="scientific">Candidatus Aphodomorpha intestinavium</name>
    <dbReference type="NCBI Taxonomy" id="2840672"/>
    <lineage>
        <taxon>Bacteria</taxon>
        <taxon>Bacillati</taxon>
        <taxon>Bacillota</taxon>
        <taxon>Clostridia</taxon>
        <taxon>Eubacteriales</taxon>
        <taxon>Candidatus Aphodomorpha</taxon>
    </lineage>
</organism>
<dbReference type="Proteomes" id="UP000824128">
    <property type="component" value="Unassembled WGS sequence"/>
</dbReference>
<name>A0A9D1STA8_9FIRM</name>
<accession>A0A9D1STA8</accession>
<evidence type="ECO:0000313" key="3">
    <source>
        <dbReference type="EMBL" id="HIU94988.1"/>
    </source>
</evidence>
<comment type="caution">
    <text evidence="3">The sequence shown here is derived from an EMBL/GenBank/DDBJ whole genome shotgun (WGS) entry which is preliminary data.</text>
</comment>
<dbReference type="InterPro" id="IPR050490">
    <property type="entry name" value="Bact_solute-bd_prot1"/>
</dbReference>
<evidence type="ECO:0000313" key="4">
    <source>
        <dbReference type="Proteomes" id="UP000824128"/>
    </source>
</evidence>
<dbReference type="Gene3D" id="3.40.190.10">
    <property type="entry name" value="Periplasmic binding protein-like II"/>
    <property type="match status" value="2"/>
</dbReference>
<keyword evidence="2" id="KW-0732">Signal</keyword>
<feature type="region of interest" description="Disordered" evidence="1">
    <location>
        <begin position="24"/>
        <end position="52"/>
    </location>
</feature>
<dbReference type="PANTHER" id="PTHR43649:SF12">
    <property type="entry name" value="DIACETYLCHITOBIOSE BINDING PROTEIN DASA"/>
    <property type="match status" value="1"/>
</dbReference>
<dbReference type="PANTHER" id="PTHR43649">
    <property type="entry name" value="ARABINOSE-BINDING PROTEIN-RELATED"/>
    <property type="match status" value="1"/>
</dbReference>
<proteinExistence type="predicted"/>
<evidence type="ECO:0000256" key="1">
    <source>
        <dbReference type="SAM" id="MobiDB-lite"/>
    </source>
</evidence>
<dbReference type="EMBL" id="DVNZ01000238">
    <property type="protein sequence ID" value="HIU94988.1"/>
    <property type="molecule type" value="Genomic_DNA"/>
</dbReference>
<gene>
    <name evidence="3" type="ORF">IAD24_07525</name>
</gene>
<feature type="signal peptide" evidence="2">
    <location>
        <begin position="1"/>
        <end position="19"/>
    </location>
</feature>
<feature type="chain" id="PRO_5038559600" evidence="2">
    <location>
        <begin position="20"/>
        <end position="581"/>
    </location>
</feature>
<dbReference type="SUPFAM" id="SSF53850">
    <property type="entry name" value="Periplasmic binding protein-like II"/>
    <property type="match status" value="1"/>
</dbReference>
<dbReference type="AlphaFoldDB" id="A0A9D1STA8"/>
<protein>
    <submittedName>
        <fullName evidence="3">Extracellular solute-binding protein</fullName>
    </submittedName>
</protein>